<comment type="caution">
    <text evidence="3">The sequence shown here is derived from an EMBL/GenBank/DDBJ whole genome shotgun (WGS) entry which is preliminary data.</text>
</comment>
<protein>
    <recommendedName>
        <fullName evidence="2">C2H2-type domain-containing protein</fullName>
    </recommendedName>
</protein>
<dbReference type="OrthoDB" id="2248702at2759"/>
<keyword evidence="1" id="KW-0862">Zinc</keyword>
<keyword evidence="1" id="KW-0863">Zinc-finger</keyword>
<feature type="domain" description="C2H2-type" evidence="2">
    <location>
        <begin position="327"/>
        <end position="355"/>
    </location>
</feature>
<dbReference type="InterPro" id="IPR013087">
    <property type="entry name" value="Znf_C2H2_type"/>
</dbReference>
<dbReference type="InterPro" id="IPR038717">
    <property type="entry name" value="Tc1-like_DDE_dom"/>
</dbReference>
<dbReference type="PROSITE" id="PS50157">
    <property type="entry name" value="ZINC_FINGER_C2H2_2"/>
    <property type="match status" value="1"/>
</dbReference>
<evidence type="ECO:0000313" key="4">
    <source>
        <dbReference type="Proteomes" id="UP000716291"/>
    </source>
</evidence>
<keyword evidence="1" id="KW-0479">Metal-binding</keyword>
<dbReference type="AlphaFoldDB" id="A0A9P7BX07"/>
<evidence type="ECO:0000256" key="1">
    <source>
        <dbReference type="PROSITE-ProRule" id="PRU00042"/>
    </source>
</evidence>
<dbReference type="PROSITE" id="PS00028">
    <property type="entry name" value="ZINC_FINGER_C2H2_1"/>
    <property type="match status" value="1"/>
</dbReference>
<evidence type="ECO:0000313" key="3">
    <source>
        <dbReference type="EMBL" id="KAG1314756.1"/>
    </source>
</evidence>
<dbReference type="GO" id="GO:0003676">
    <property type="term" value="F:nucleic acid binding"/>
    <property type="evidence" value="ECO:0007669"/>
    <property type="project" value="InterPro"/>
</dbReference>
<keyword evidence="4" id="KW-1185">Reference proteome</keyword>
<name>A0A9P7BX07_RHIOR</name>
<reference evidence="3" key="1">
    <citation type="journal article" date="2020" name="Microb. Genom.">
        <title>Genetic diversity of clinical and environmental Mucorales isolates obtained from an investigation of mucormycosis cases among solid organ transplant recipients.</title>
        <authorList>
            <person name="Nguyen M.H."/>
            <person name="Kaul D."/>
            <person name="Muto C."/>
            <person name="Cheng S.J."/>
            <person name="Richter R.A."/>
            <person name="Bruno V.M."/>
            <person name="Liu G."/>
            <person name="Beyhan S."/>
            <person name="Sundermann A.J."/>
            <person name="Mounaud S."/>
            <person name="Pasculle A.W."/>
            <person name="Nierman W.C."/>
            <person name="Driscoll E."/>
            <person name="Cumbie R."/>
            <person name="Clancy C.J."/>
            <person name="Dupont C.L."/>
        </authorList>
    </citation>
    <scope>NUCLEOTIDE SEQUENCE</scope>
    <source>
        <strain evidence="3">GL11</strain>
    </source>
</reference>
<organism evidence="3 4">
    <name type="scientific">Rhizopus oryzae</name>
    <name type="common">Mucormycosis agent</name>
    <name type="synonym">Rhizopus arrhizus var. delemar</name>
    <dbReference type="NCBI Taxonomy" id="64495"/>
    <lineage>
        <taxon>Eukaryota</taxon>
        <taxon>Fungi</taxon>
        <taxon>Fungi incertae sedis</taxon>
        <taxon>Mucoromycota</taxon>
        <taxon>Mucoromycotina</taxon>
        <taxon>Mucoromycetes</taxon>
        <taxon>Mucorales</taxon>
        <taxon>Mucorineae</taxon>
        <taxon>Rhizopodaceae</taxon>
        <taxon>Rhizopus</taxon>
    </lineage>
</organism>
<dbReference type="PANTHER" id="PTHR46564">
    <property type="entry name" value="TRANSPOSASE"/>
    <property type="match status" value="1"/>
</dbReference>
<dbReference type="InterPro" id="IPR036397">
    <property type="entry name" value="RNaseH_sf"/>
</dbReference>
<dbReference type="GO" id="GO:0008270">
    <property type="term" value="F:zinc ion binding"/>
    <property type="evidence" value="ECO:0007669"/>
    <property type="project" value="UniProtKB-KW"/>
</dbReference>
<dbReference type="Pfam" id="PF13358">
    <property type="entry name" value="DDE_3"/>
    <property type="match status" value="1"/>
</dbReference>
<dbReference type="InterPro" id="IPR009057">
    <property type="entry name" value="Homeodomain-like_sf"/>
</dbReference>
<dbReference type="PANTHER" id="PTHR46564:SF1">
    <property type="entry name" value="TRANSPOSASE"/>
    <property type="match status" value="1"/>
</dbReference>
<dbReference type="Proteomes" id="UP000716291">
    <property type="component" value="Unassembled WGS sequence"/>
</dbReference>
<proteinExistence type="predicted"/>
<sequence length="410" mass="47077">MKEAKPKRDYVRYTVQDKARFFDLKIEKCMTASAAAKQLGIHPRTAYRWVSQSNACPDSIFESCKKTGRKCILTEEHKTTVINFIDANPSATVVEVTEHLLKRFHGLKVSRSTVNNFMRHMDFLTNCVFLDKSAFDINMKRSRAWSNKGTRAIVTRPTTRANTVSILGAISASGLITVGVKKPRPAKKRKSDGYISSGTVTGHYISFLKTTLDEMDKHPHMKGHYIVMDNALIHTHENIKKYIEYRGYKCVYLPTYSPELNPIEQFWAVAKRENGSYQSNQKAVNHIAAIHQKKGERLLSGHRNFGMYSQANVQKYERLGYSIVVHYDCVSCKETFVVKEELRKHCDWSHVKASQPENGIITAPDDIIKLSWIFCGPDNDHLVFQNIDITKGFHEFRHCRIYLIKHLLFV</sequence>
<dbReference type="Gene3D" id="3.30.420.10">
    <property type="entry name" value="Ribonuclease H-like superfamily/Ribonuclease H"/>
    <property type="match status" value="1"/>
</dbReference>
<gene>
    <name evidence="3" type="ORF">G6F64_001206</name>
</gene>
<evidence type="ECO:0000259" key="2">
    <source>
        <dbReference type="PROSITE" id="PS50157"/>
    </source>
</evidence>
<dbReference type="SUPFAM" id="SSF46689">
    <property type="entry name" value="Homeodomain-like"/>
    <property type="match status" value="1"/>
</dbReference>
<accession>A0A9P7BX07</accession>
<dbReference type="EMBL" id="JAANQT010000088">
    <property type="protein sequence ID" value="KAG1314756.1"/>
    <property type="molecule type" value="Genomic_DNA"/>
</dbReference>